<dbReference type="GO" id="GO:0008955">
    <property type="term" value="F:peptidoglycan glycosyltransferase activity"/>
    <property type="evidence" value="ECO:0007669"/>
    <property type="project" value="UniProtKB-EC"/>
</dbReference>
<dbReference type="InterPro" id="IPR012338">
    <property type="entry name" value="Beta-lactam/transpept-like"/>
</dbReference>
<dbReference type="GO" id="GO:0030288">
    <property type="term" value="C:outer membrane-bounded periplasmic space"/>
    <property type="evidence" value="ECO:0007669"/>
    <property type="project" value="TreeGrafter"/>
</dbReference>
<feature type="non-terminal residue" evidence="11">
    <location>
        <position position="91"/>
    </location>
</feature>
<keyword evidence="8" id="KW-0961">Cell wall biogenesis/degradation</keyword>
<evidence type="ECO:0000313" key="11">
    <source>
        <dbReference type="EMBL" id="PAF17761.1"/>
    </source>
</evidence>
<dbReference type="GO" id="GO:0009252">
    <property type="term" value="P:peptidoglycan biosynthetic process"/>
    <property type="evidence" value="ECO:0007669"/>
    <property type="project" value="UniProtKB-KW"/>
</dbReference>
<keyword evidence="7" id="KW-0472">Membrane</keyword>
<evidence type="ECO:0000256" key="9">
    <source>
        <dbReference type="ARBA" id="ARBA00044770"/>
    </source>
</evidence>
<keyword evidence="3" id="KW-0328">Glycosyltransferase</keyword>
<evidence type="ECO:0000256" key="10">
    <source>
        <dbReference type="ARBA" id="ARBA00049902"/>
    </source>
</evidence>
<keyword evidence="4" id="KW-0808">Transferase</keyword>
<dbReference type="PANTHER" id="PTHR32282:SF11">
    <property type="entry name" value="PENICILLIN-BINDING PROTEIN 1B"/>
    <property type="match status" value="1"/>
</dbReference>
<dbReference type="PANTHER" id="PTHR32282">
    <property type="entry name" value="BINDING PROTEIN TRANSPEPTIDASE, PUTATIVE-RELATED"/>
    <property type="match status" value="1"/>
</dbReference>
<evidence type="ECO:0000256" key="8">
    <source>
        <dbReference type="ARBA" id="ARBA00023316"/>
    </source>
</evidence>
<dbReference type="GO" id="GO:0071555">
    <property type="term" value="P:cell wall organization"/>
    <property type="evidence" value="ECO:0007669"/>
    <property type="project" value="UniProtKB-KW"/>
</dbReference>
<evidence type="ECO:0000256" key="1">
    <source>
        <dbReference type="ARBA" id="ARBA00004370"/>
    </source>
</evidence>
<evidence type="ECO:0000313" key="12">
    <source>
        <dbReference type="Proteomes" id="UP000216133"/>
    </source>
</evidence>
<keyword evidence="6" id="KW-0573">Peptidoglycan synthesis</keyword>
<proteinExistence type="predicted"/>
<comment type="catalytic activity">
    <reaction evidence="10">
        <text>[GlcNAc-(1-&gt;4)-Mur2Ac(oyl-L-Ala-gamma-D-Glu-L-Lys-D-Ala-D-Ala)](n)-di-trans,octa-cis-undecaprenyl diphosphate + beta-D-GlcNAc-(1-&gt;4)-Mur2Ac(oyl-L-Ala-gamma-D-Glu-L-Lys-D-Ala-D-Ala)-di-trans,octa-cis-undecaprenyl diphosphate = [GlcNAc-(1-&gt;4)-Mur2Ac(oyl-L-Ala-gamma-D-Glu-L-Lys-D-Ala-D-Ala)](n+1)-di-trans,octa-cis-undecaprenyl diphosphate + di-trans,octa-cis-undecaprenyl diphosphate + H(+)</text>
        <dbReference type="Rhea" id="RHEA:23708"/>
        <dbReference type="Rhea" id="RHEA-COMP:9602"/>
        <dbReference type="Rhea" id="RHEA-COMP:9603"/>
        <dbReference type="ChEBI" id="CHEBI:15378"/>
        <dbReference type="ChEBI" id="CHEBI:58405"/>
        <dbReference type="ChEBI" id="CHEBI:60033"/>
        <dbReference type="ChEBI" id="CHEBI:78435"/>
        <dbReference type="EC" id="2.4.99.28"/>
    </reaction>
</comment>
<dbReference type="GO" id="GO:0008360">
    <property type="term" value="P:regulation of cell shape"/>
    <property type="evidence" value="ECO:0007669"/>
    <property type="project" value="UniProtKB-KW"/>
</dbReference>
<dbReference type="SUPFAM" id="SSF56601">
    <property type="entry name" value="beta-lactamase/transpeptidase-like"/>
    <property type="match status" value="1"/>
</dbReference>
<dbReference type="GO" id="GO:0016020">
    <property type="term" value="C:membrane"/>
    <property type="evidence" value="ECO:0007669"/>
    <property type="project" value="UniProtKB-SubCell"/>
</dbReference>
<reference evidence="11 12" key="1">
    <citation type="submission" date="2017-07" db="EMBL/GenBank/DDBJ databases">
        <title>Isolation and whole genome analysis of endospore-forming bacteria from heroin.</title>
        <authorList>
            <person name="Kalinowski J."/>
            <person name="Ahrens B."/>
            <person name="Al-Dilaimi A."/>
            <person name="Winkler A."/>
            <person name="Wibberg D."/>
            <person name="Schleenbecker U."/>
            <person name="Ruckert C."/>
            <person name="Wolfel R."/>
            <person name="Grass G."/>
        </authorList>
    </citation>
    <scope>NUCLEOTIDE SEQUENCE [LARGE SCALE GENOMIC DNA]</scope>
    <source>
        <strain evidence="11 12">7523-2</strain>
    </source>
</reference>
<evidence type="ECO:0000256" key="6">
    <source>
        <dbReference type="ARBA" id="ARBA00022984"/>
    </source>
</evidence>
<organism evidence="11 12">
    <name type="scientific">Shouchella clausii</name>
    <name type="common">Alkalihalobacillus clausii</name>
    <dbReference type="NCBI Taxonomy" id="79880"/>
    <lineage>
        <taxon>Bacteria</taxon>
        <taxon>Bacillati</taxon>
        <taxon>Bacillota</taxon>
        <taxon>Bacilli</taxon>
        <taxon>Bacillales</taxon>
        <taxon>Bacillaceae</taxon>
        <taxon>Shouchella</taxon>
    </lineage>
</organism>
<evidence type="ECO:0000256" key="2">
    <source>
        <dbReference type="ARBA" id="ARBA00022475"/>
    </source>
</evidence>
<keyword evidence="2" id="KW-1003">Cell membrane</keyword>
<dbReference type="EC" id="2.4.99.28" evidence="9"/>
<evidence type="ECO:0000256" key="7">
    <source>
        <dbReference type="ARBA" id="ARBA00023136"/>
    </source>
</evidence>
<sequence length="91" mass="10117">FTPQLVTAVWTGYDKGQVITKTVEKTYAKNIWIRFMEEAHKGKPAKEFKAPKGTAGVYIDPANGKIAGENCPVKRLTYFAEGTEPAEYCTD</sequence>
<keyword evidence="5" id="KW-0133">Cell shape</keyword>
<feature type="non-terminal residue" evidence="11">
    <location>
        <position position="1"/>
    </location>
</feature>
<name>A0A268RE16_SHOCL</name>
<dbReference type="AlphaFoldDB" id="A0A268RE16"/>
<dbReference type="InterPro" id="IPR050396">
    <property type="entry name" value="Glycosyltr_51/Transpeptidase"/>
</dbReference>
<comment type="subcellular location">
    <subcellularLocation>
        <location evidence="1">Membrane</location>
    </subcellularLocation>
</comment>
<evidence type="ECO:0000256" key="4">
    <source>
        <dbReference type="ARBA" id="ARBA00022679"/>
    </source>
</evidence>
<gene>
    <name evidence="11" type="ORF">CHH61_23810</name>
</gene>
<comment type="caution">
    <text evidence="11">The sequence shown here is derived from an EMBL/GenBank/DDBJ whole genome shotgun (WGS) entry which is preliminary data.</text>
</comment>
<dbReference type="EMBL" id="NPBS01000416">
    <property type="protein sequence ID" value="PAF17761.1"/>
    <property type="molecule type" value="Genomic_DNA"/>
</dbReference>
<protein>
    <recommendedName>
        <fullName evidence="9">peptidoglycan glycosyltransferase</fullName>
        <ecNumber evidence="9">2.4.99.28</ecNumber>
    </recommendedName>
</protein>
<dbReference type="Gene3D" id="3.40.710.10">
    <property type="entry name" value="DD-peptidase/beta-lactamase superfamily"/>
    <property type="match status" value="1"/>
</dbReference>
<evidence type="ECO:0000256" key="3">
    <source>
        <dbReference type="ARBA" id="ARBA00022676"/>
    </source>
</evidence>
<accession>A0A268RE16</accession>
<dbReference type="Proteomes" id="UP000216133">
    <property type="component" value="Unassembled WGS sequence"/>
</dbReference>
<evidence type="ECO:0000256" key="5">
    <source>
        <dbReference type="ARBA" id="ARBA00022960"/>
    </source>
</evidence>